<keyword evidence="1" id="KW-0472">Membrane</keyword>
<feature type="transmembrane region" description="Helical" evidence="1">
    <location>
        <begin position="16"/>
        <end position="38"/>
    </location>
</feature>
<evidence type="ECO:0000313" key="3">
    <source>
        <dbReference type="Proteomes" id="UP000034471"/>
    </source>
</evidence>
<gene>
    <name evidence="2" type="ORF">US54_C0048G0021</name>
</gene>
<dbReference type="STRING" id="1618481.US54_C0048G0021"/>
<keyword evidence="1" id="KW-1133">Transmembrane helix</keyword>
<proteinExistence type="predicted"/>
<protein>
    <submittedName>
        <fullName evidence="2">Uncharacterized protein</fullName>
    </submittedName>
</protein>
<dbReference type="EMBL" id="LBTJ01000048">
    <property type="protein sequence ID" value="KKQ36991.1"/>
    <property type="molecule type" value="Genomic_DNA"/>
</dbReference>
<accession>A0A0G0K8R0</accession>
<evidence type="ECO:0000313" key="2">
    <source>
        <dbReference type="EMBL" id="KKQ36991.1"/>
    </source>
</evidence>
<comment type="caution">
    <text evidence="2">The sequence shown here is derived from an EMBL/GenBank/DDBJ whole genome shotgun (WGS) entry which is preliminary data.</text>
</comment>
<dbReference type="Proteomes" id="UP000034471">
    <property type="component" value="Unassembled WGS sequence"/>
</dbReference>
<organism evidence="2 3">
    <name type="scientific">Candidatus Roizmanbacteria bacterium GW2011_GWA2_37_7</name>
    <dbReference type="NCBI Taxonomy" id="1618481"/>
    <lineage>
        <taxon>Bacteria</taxon>
        <taxon>Candidatus Roizmaniibacteriota</taxon>
    </lineage>
</organism>
<dbReference type="AlphaFoldDB" id="A0A0G0K8R0"/>
<evidence type="ECO:0000256" key="1">
    <source>
        <dbReference type="SAM" id="Phobius"/>
    </source>
</evidence>
<keyword evidence="1" id="KW-0812">Transmembrane</keyword>
<name>A0A0G0K8R0_9BACT</name>
<reference evidence="2 3" key="1">
    <citation type="journal article" date="2015" name="Nature">
        <title>rRNA introns, odd ribosomes, and small enigmatic genomes across a large radiation of phyla.</title>
        <authorList>
            <person name="Brown C.T."/>
            <person name="Hug L.A."/>
            <person name="Thomas B.C."/>
            <person name="Sharon I."/>
            <person name="Castelle C.J."/>
            <person name="Singh A."/>
            <person name="Wilkins M.J."/>
            <person name="Williams K.H."/>
            <person name="Banfield J.F."/>
        </authorList>
    </citation>
    <scope>NUCLEOTIDE SEQUENCE [LARGE SCALE GENOMIC DNA]</scope>
</reference>
<sequence>MTLTEVNYYTRRFSPVLFIVLLVVLILFFGVKLLFTYLSSQTVTTTSVNSISYNPTFDKIKPPLIQDAEKPSKYTFVLDTLDGTPNVQEATVAAEIYFIPQKTASFGFLSKIYLMAKAAGFDTNITQHRLDDKTAVFDDGKHKLTIDIRTFNYTYSYTITRDDNVTPPELIDSESSLYSDASTFLSAMDRYPETLAQGEKNIVYMRLNPETSEIIPLHSPEGANIVEIDFFLPKKNGLPVVSSSYYNSQHYVMYLIGETQRKVIKAQVQYFDRSEDQVGIYPLRSASEAWEDLKKGNGYVISSQSDAGEIKIQKVFLAYYDPAEYQEYLQPVYVFLGANEFVAYVSAVSNEFLLEQ</sequence>